<dbReference type="AlphaFoldDB" id="A0A2S6AT53"/>
<evidence type="ECO:0000256" key="1">
    <source>
        <dbReference type="SAM" id="MobiDB-lite"/>
    </source>
</evidence>
<dbReference type="EMBL" id="PSZC01000005">
    <property type="protein sequence ID" value="PPJ38421.1"/>
    <property type="molecule type" value="Genomic_DNA"/>
</dbReference>
<dbReference type="Proteomes" id="UP000239874">
    <property type="component" value="Unassembled WGS sequence"/>
</dbReference>
<feature type="region of interest" description="Disordered" evidence="1">
    <location>
        <begin position="35"/>
        <end position="73"/>
    </location>
</feature>
<sequence>MSMALQRLTEERMVDLDEERRASMVSNLLVVPCGDRRPAQHQRSDRVHPANGARPGGALPMAARGDPRMKTNLTPVSSGIYYQVVTP</sequence>
<name>A0A2S6AT53_9NOCA</name>
<evidence type="ECO:0000313" key="2">
    <source>
        <dbReference type="EMBL" id="PPJ38421.1"/>
    </source>
</evidence>
<protein>
    <submittedName>
        <fullName evidence="2">Uncharacterized protein</fullName>
    </submittedName>
</protein>
<comment type="caution">
    <text evidence="2">The sequence shown here is derived from an EMBL/GenBank/DDBJ whole genome shotgun (WGS) entry which is preliminary data.</text>
</comment>
<gene>
    <name evidence="2" type="ORF">C5E45_09075</name>
</gene>
<reference evidence="2 3" key="1">
    <citation type="submission" date="2018-02" db="EMBL/GenBank/DDBJ databases">
        <title>8 Nocardia nova and 1 Nocardia cyriacigeorgica strain used for evolution to TMP-SMX.</title>
        <authorList>
            <person name="Mehta H."/>
            <person name="Weng J."/>
            <person name="Shamoo Y."/>
        </authorList>
    </citation>
    <scope>NUCLEOTIDE SEQUENCE [LARGE SCALE GENOMIC DNA]</scope>
    <source>
        <strain evidence="2 3">MDA3139</strain>
    </source>
</reference>
<feature type="compositionally biased region" description="Basic and acidic residues" evidence="1">
    <location>
        <begin position="35"/>
        <end position="48"/>
    </location>
</feature>
<organism evidence="2 3">
    <name type="scientific">Nocardia nova</name>
    <dbReference type="NCBI Taxonomy" id="37330"/>
    <lineage>
        <taxon>Bacteria</taxon>
        <taxon>Bacillati</taxon>
        <taxon>Actinomycetota</taxon>
        <taxon>Actinomycetes</taxon>
        <taxon>Mycobacteriales</taxon>
        <taxon>Nocardiaceae</taxon>
        <taxon>Nocardia</taxon>
    </lineage>
</organism>
<accession>A0A2S6AT53</accession>
<evidence type="ECO:0000313" key="3">
    <source>
        <dbReference type="Proteomes" id="UP000239874"/>
    </source>
</evidence>
<proteinExistence type="predicted"/>